<reference evidence="3" key="1">
    <citation type="submission" date="2016-02" db="EMBL/GenBank/DDBJ databases">
        <title>Draft genome sequence of Microdochium bolleyi, a fungal endophyte of beachgrass.</title>
        <authorList>
            <consortium name="DOE Joint Genome Institute"/>
            <person name="David A.S."/>
            <person name="May G."/>
            <person name="Haridas S."/>
            <person name="Lim J."/>
            <person name="Wang M."/>
            <person name="Labutti K."/>
            <person name="Lipzen A."/>
            <person name="Barry K."/>
            <person name="Grigoriev I.V."/>
        </authorList>
    </citation>
    <scope>NUCLEOTIDE SEQUENCE [LARGE SCALE GENOMIC DNA]</scope>
    <source>
        <strain evidence="3">J235TASD1</strain>
    </source>
</reference>
<accession>A0A136JDI4</accession>
<dbReference type="EMBL" id="KQ964246">
    <property type="protein sequence ID" value="KXJ95158.1"/>
    <property type="molecule type" value="Genomic_DNA"/>
</dbReference>
<organism evidence="2 3">
    <name type="scientific">Microdochium bolleyi</name>
    <dbReference type="NCBI Taxonomy" id="196109"/>
    <lineage>
        <taxon>Eukaryota</taxon>
        <taxon>Fungi</taxon>
        <taxon>Dikarya</taxon>
        <taxon>Ascomycota</taxon>
        <taxon>Pezizomycotina</taxon>
        <taxon>Sordariomycetes</taxon>
        <taxon>Xylariomycetidae</taxon>
        <taxon>Xylariales</taxon>
        <taxon>Microdochiaceae</taxon>
        <taxon>Microdochium</taxon>
    </lineage>
</organism>
<dbReference type="OrthoDB" id="5391496at2759"/>
<proteinExistence type="predicted"/>
<evidence type="ECO:0000313" key="2">
    <source>
        <dbReference type="EMBL" id="KXJ95158.1"/>
    </source>
</evidence>
<feature type="region of interest" description="Disordered" evidence="1">
    <location>
        <begin position="253"/>
        <end position="276"/>
    </location>
</feature>
<keyword evidence="3" id="KW-1185">Reference proteome</keyword>
<feature type="region of interest" description="Disordered" evidence="1">
    <location>
        <begin position="67"/>
        <end position="93"/>
    </location>
</feature>
<protein>
    <submittedName>
        <fullName evidence="2">Uncharacterized protein</fullName>
    </submittedName>
</protein>
<dbReference type="AlphaFoldDB" id="A0A136JDI4"/>
<name>A0A136JDI4_9PEZI</name>
<dbReference type="InParanoid" id="A0A136JDI4"/>
<evidence type="ECO:0000313" key="3">
    <source>
        <dbReference type="Proteomes" id="UP000070501"/>
    </source>
</evidence>
<gene>
    <name evidence="2" type="ORF">Micbo1qcDRAFT_230470</name>
</gene>
<feature type="region of interest" description="Disordered" evidence="1">
    <location>
        <begin position="143"/>
        <end position="171"/>
    </location>
</feature>
<dbReference type="Proteomes" id="UP000070501">
    <property type="component" value="Unassembled WGS sequence"/>
</dbReference>
<sequence>MTTCVLLSPALPSELLAYMLKHHHTTPTTLIICSSRADFVAGLLSEVVHDAKIAQKKVQPVINAANAARPGLAPQNTGRGNATRAGRDDAHEQATTWSSADYIRDNHPHLVTSPLHQLVTSRHIHTLYMPTATHLRAYLSVASATPSSSTHPRRGGEAGDRPAALPEATVSSDGGTTVIYGFLDLHRGTSEWSAQGLSHSSSTLVEYAHQLGLEHIALIEPAGGRGSEHLPSWHDHDEHQESFKGYHRRGSLVDEEDDDGGCATASPRAGDLDTGEAPRRRGLALEGLLAENVPLLTGGGNTLRKLGLDSDEPGWAGRTVEVGRVLKRWFRFQQAEWAL</sequence>
<evidence type="ECO:0000256" key="1">
    <source>
        <dbReference type="SAM" id="MobiDB-lite"/>
    </source>
</evidence>